<accession>A0A835SPR2</accession>
<feature type="transmembrane region" description="Helical" evidence="13">
    <location>
        <begin position="304"/>
        <end position="324"/>
    </location>
</feature>
<evidence type="ECO:0000256" key="4">
    <source>
        <dbReference type="ARBA" id="ARBA00022692"/>
    </source>
</evidence>
<comment type="caution">
    <text evidence="15">The sequence shown here is derived from an EMBL/GenBank/DDBJ whole genome shotgun (WGS) entry which is preliminary data.</text>
</comment>
<feature type="transmembrane region" description="Helical" evidence="13">
    <location>
        <begin position="246"/>
        <end position="266"/>
    </location>
</feature>
<dbReference type="OrthoDB" id="566659at2759"/>
<evidence type="ECO:0000256" key="12">
    <source>
        <dbReference type="SAM" id="MobiDB-lite"/>
    </source>
</evidence>
<evidence type="ECO:0000259" key="14">
    <source>
        <dbReference type="PROSITE" id="PS51847"/>
    </source>
</evidence>
<feature type="compositionally biased region" description="Basic and acidic residues" evidence="12">
    <location>
        <begin position="1"/>
        <end position="11"/>
    </location>
</feature>
<feature type="region of interest" description="Disordered" evidence="12">
    <location>
        <begin position="119"/>
        <end position="138"/>
    </location>
</feature>
<keyword evidence="10" id="KW-0446">Lipid-binding</keyword>
<dbReference type="PANTHER" id="PTHR10774:SF190">
    <property type="entry name" value="C2 CALCIUM_LIPID-BINDING ENDONUCLEASE_EXONUCLEASE_PHOSPHATASE-RELATED"/>
    <property type="match status" value="1"/>
</dbReference>
<dbReference type="InterPro" id="IPR045050">
    <property type="entry name" value="Synaptotagmin_plant"/>
</dbReference>
<evidence type="ECO:0000313" key="16">
    <source>
        <dbReference type="Proteomes" id="UP000650467"/>
    </source>
</evidence>
<dbReference type="InterPro" id="IPR031468">
    <property type="entry name" value="SMP_LBD"/>
</dbReference>
<gene>
    <name evidence="15" type="ORF">HXX76_014426</name>
</gene>
<keyword evidence="3" id="KW-0813">Transport</keyword>
<feature type="transmembrane region" description="Helical" evidence="13">
    <location>
        <begin position="272"/>
        <end position="292"/>
    </location>
</feature>
<keyword evidence="8 13" id="KW-1133">Transmembrane helix</keyword>
<dbReference type="GO" id="GO:0008289">
    <property type="term" value="F:lipid binding"/>
    <property type="evidence" value="ECO:0007669"/>
    <property type="project" value="UniProtKB-KW"/>
</dbReference>
<evidence type="ECO:0000256" key="13">
    <source>
        <dbReference type="SAM" id="Phobius"/>
    </source>
</evidence>
<dbReference type="EMBL" id="JAEHOC010000064">
    <property type="protein sequence ID" value="KAG2424545.1"/>
    <property type="molecule type" value="Genomic_DNA"/>
</dbReference>
<evidence type="ECO:0000256" key="3">
    <source>
        <dbReference type="ARBA" id="ARBA00022448"/>
    </source>
</evidence>
<dbReference type="GO" id="GO:0016020">
    <property type="term" value="C:membrane"/>
    <property type="evidence" value="ECO:0007669"/>
    <property type="project" value="UniProtKB-SubCell"/>
</dbReference>
<keyword evidence="16" id="KW-1185">Reference proteome</keyword>
<dbReference type="InterPro" id="IPR039010">
    <property type="entry name" value="Synaptotagmin_SMP"/>
</dbReference>
<dbReference type="PANTHER" id="PTHR10774">
    <property type="entry name" value="EXTENDED SYNAPTOTAGMIN-RELATED"/>
    <property type="match status" value="1"/>
</dbReference>
<feature type="compositionally biased region" description="Low complexity" evidence="12">
    <location>
        <begin position="119"/>
        <end position="134"/>
    </location>
</feature>
<feature type="region of interest" description="Disordered" evidence="12">
    <location>
        <begin position="581"/>
        <end position="602"/>
    </location>
</feature>
<dbReference type="GO" id="GO:0006869">
    <property type="term" value="P:lipid transport"/>
    <property type="evidence" value="ECO:0007669"/>
    <property type="project" value="UniProtKB-KW"/>
</dbReference>
<evidence type="ECO:0000256" key="5">
    <source>
        <dbReference type="ARBA" id="ARBA00022723"/>
    </source>
</evidence>
<evidence type="ECO:0000256" key="6">
    <source>
        <dbReference type="ARBA" id="ARBA00022737"/>
    </source>
</evidence>
<feature type="region of interest" description="Disordered" evidence="12">
    <location>
        <begin position="1"/>
        <end position="66"/>
    </location>
</feature>
<keyword evidence="9" id="KW-0445">Lipid transport</keyword>
<evidence type="ECO:0000256" key="10">
    <source>
        <dbReference type="ARBA" id="ARBA00023121"/>
    </source>
</evidence>
<name>A0A835SPR2_CHLIN</name>
<comment type="similarity">
    <text evidence="2">Belongs to the synaptotagmin family.</text>
</comment>
<evidence type="ECO:0000313" key="15">
    <source>
        <dbReference type="EMBL" id="KAG2424545.1"/>
    </source>
</evidence>
<evidence type="ECO:0000256" key="9">
    <source>
        <dbReference type="ARBA" id="ARBA00023055"/>
    </source>
</evidence>
<evidence type="ECO:0000256" key="2">
    <source>
        <dbReference type="ARBA" id="ARBA00006996"/>
    </source>
</evidence>
<protein>
    <recommendedName>
        <fullName evidence="14">SMP-LTD domain-containing protein</fullName>
    </recommendedName>
</protein>
<feature type="compositionally biased region" description="Basic and acidic residues" evidence="12">
    <location>
        <begin position="583"/>
        <end position="597"/>
    </location>
</feature>
<feature type="domain" description="SMP-LTD" evidence="14">
    <location>
        <begin position="328"/>
        <end position="519"/>
    </location>
</feature>
<evidence type="ECO:0000256" key="7">
    <source>
        <dbReference type="ARBA" id="ARBA00022837"/>
    </source>
</evidence>
<reference evidence="15" key="1">
    <citation type="journal article" date="2020" name="bioRxiv">
        <title>Comparative genomics of Chlamydomonas.</title>
        <authorList>
            <person name="Craig R.J."/>
            <person name="Hasan A.R."/>
            <person name="Ness R.W."/>
            <person name="Keightley P.D."/>
        </authorList>
    </citation>
    <scope>NUCLEOTIDE SEQUENCE</scope>
    <source>
        <strain evidence="15">SAG 7.73</strain>
    </source>
</reference>
<evidence type="ECO:0000256" key="1">
    <source>
        <dbReference type="ARBA" id="ARBA00004167"/>
    </source>
</evidence>
<dbReference type="AlphaFoldDB" id="A0A835SPR2"/>
<keyword evidence="4 13" id="KW-0812">Transmembrane</keyword>
<sequence length="995" mass="107656">MASPEELKVVEIRSPPAEPLPPLSSAQAQGLLPALGNALPIPDDNAPPANGASAAQGEHLVPQESPLKGGALGGVVSQAAAVAGSIASTAKAAASEISEAATPRVNSKHASATVSPAKGAAAAAGGSPATPARTTIGAESAGPFAGAGATAAKAVGAGGDATPRSPTLGTPRASGVAPASSLKTSTSLRIQESLKQLPSVASDAARQAGQAYVEAGKEAKQTLNTLAGLPFLKKEGSPITITLDQVLTALFFVVVGVQVLLVPLFMPSIFRLAYSLAWGLLAGLGLSFLFYLNKKRKAEVNELLAVNLGLKGISLVAGGLPSWFNISQKEKMEWLNSLIEEIWPFVDKGICQMIKEITAQVMPEVLKQLPAGLGGLVKSIGFKHLTFGAAPFRVESIWVDETEKERLLMEVSVKWCGDPNITLAIELPTGQKLCPRVMDITFVASIRIMLDPLVDRIPGFVGAMATVPKPPLIKYRLDFGKALGGSMAPAAVTPVINYFMKEIITKMLVWPQRLVIPILQETEQDRILIQRLMRRHRGVIRIYVRRARDFKKAEWGNNNDVLCELTTDSEHFESTTIKRAKVRNPDKNKDKELDSKKTSTASNANQVAAAAAAQVTVDLAADAAAAEAAAARKKQLAAERPKEVVVWNEYIYLLVQEPKDQLLRLEAFDIDRLRPGKLLSGQVTQVVNGRQLLGRQLIKMADVCKAGMDDRNNEGLGQRVLLGDGDWGAPGGPGKGMGVVLLTLQYWPFEKLTKYDVENAMHGIVTIRLLKVWGLMAAGDDLSAFVRVTSTANKKEWKSSTRYWSRARHVQRLQNEIKQLRATLERDRREGRPTLAARKEKYVKALEQAVSKDSGQNSKARLVVDMDYTLDSGAMHAIYKVKLTDVIKVKVMEASLLSSSECLGRLDIPVSDIITAHDVNPLTGQQEFGLHRRKWEEYNPDKPEKPMDQLERGLLLEEGDGARIWVELRWVPCIQASGAAGDVVDDDDEDEEAWR</sequence>
<proteinExistence type="inferred from homology"/>
<organism evidence="15 16">
    <name type="scientific">Chlamydomonas incerta</name>
    <dbReference type="NCBI Taxonomy" id="51695"/>
    <lineage>
        <taxon>Eukaryota</taxon>
        <taxon>Viridiplantae</taxon>
        <taxon>Chlorophyta</taxon>
        <taxon>core chlorophytes</taxon>
        <taxon>Chlorophyceae</taxon>
        <taxon>CS clade</taxon>
        <taxon>Chlamydomonadales</taxon>
        <taxon>Chlamydomonadaceae</taxon>
        <taxon>Chlamydomonas</taxon>
    </lineage>
</organism>
<comment type="subcellular location">
    <subcellularLocation>
        <location evidence="1">Membrane</location>
        <topology evidence="1">Single-pass membrane protein</topology>
    </subcellularLocation>
</comment>
<dbReference type="CDD" id="cd21677">
    <property type="entry name" value="SMP_SYT"/>
    <property type="match status" value="1"/>
</dbReference>
<dbReference type="GO" id="GO:0005783">
    <property type="term" value="C:endoplasmic reticulum"/>
    <property type="evidence" value="ECO:0007669"/>
    <property type="project" value="TreeGrafter"/>
</dbReference>
<dbReference type="Pfam" id="PF17047">
    <property type="entry name" value="SMP_LBD"/>
    <property type="match status" value="1"/>
</dbReference>
<dbReference type="GO" id="GO:0046872">
    <property type="term" value="F:metal ion binding"/>
    <property type="evidence" value="ECO:0007669"/>
    <property type="project" value="UniProtKB-KW"/>
</dbReference>
<dbReference type="Proteomes" id="UP000650467">
    <property type="component" value="Unassembled WGS sequence"/>
</dbReference>
<dbReference type="PROSITE" id="PS51847">
    <property type="entry name" value="SMP"/>
    <property type="match status" value="1"/>
</dbReference>
<keyword evidence="6" id="KW-0677">Repeat</keyword>
<keyword evidence="11 13" id="KW-0472">Membrane</keyword>
<keyword evidence="7" id="KW-0106">Calcium</keyword>
<evidence type="ECO:0000256" key="11">
    <source>
        <dbReference type="ARBA" id="ARBA00023136"/>
    </source>
</evidence>
<evidence type="ECO:0000256" key="8">
    <source>
        <dbReference type="ARBA" id="ARBA00022989"/>
    </source>
</evidence>
<keyword evidence="5" id="KW-0479">Metal-binding</keyword>
<feature type="region of interest" description="Disordered" evidence="12">
    <location>
        <begin position="155"/>
        <end position="181"/>
    </location>
</feature>